<keyword evidence="2" id="KW-0732">Signal</keyword>
<dbReference type="InterPro" id="IPR021884">
    <property type="entry name" value="Ice-bd_prot"/>
</dbReference>
<sequence length="414" mass="42670">MSALVSIGLLAGAQDSFGQTVALGAAGSFALFTAIGNFGSTGTTAVTGDIGTNAGTLTGFPPGVLTGTSHVVDLISEDAAKDVDGAYAYLADFASGNVLTTPLGSGQVLTAGTYRIGAATALAGNMNLDGEGNPNAVFIIKIDGPLSVAAASNVRLINSTAWENVYWVVNGQVDIGANAAFKGIILGNGGINLLTNATLQGRGLTRAGAITLTNNIVTTSSVATPLPVQLTSFTAERRDDNALLRWTTASELNNAYFAVQSSTDGSRYSTIGKVRGHGSTSMAQAYTWADARLNHSPAAVIYYRLAQVDADSSRHYSPVRTLATAPVAGLGLRVQAYPSPSQSPCSLRIDGAQEGPVTLRLTDALGHKVAEHQLLLVAGSNSLPLAEANGLLPGIYLVQVQQGAVRRTIRLVRE</sequence>
<organism evidence="3 4">
    <name type="scientific">Hymenobacter segetis</name>
    <dbReference type="NCBI Taxonomy" id="2025509"/>
    <lineage>
        <taxon>Bacteria</taxon>
        <taxon>Pseudomonadati</taxon>
        <taxon>Bacteroidota</taxon>
        <taxon>Cytophagia</taxon>
        <taxon>Cytophagales</taxon>
        <taxon>Hymenobacteraceae</taxon>
        <taxon>Hymenobacter</taxon>
    </lineage>
</organism>
<reference evidence="3 4" key="1">
    <citation type="journal article" date="2018" name="Arch. Microbiol.">
        <title>Hymenobacter segetis sp. nov., isolated from soil.</title>
        <authorList>
            <person name="Ten L.N."/>
            <person name="Lim S.J."/>
            <person name="Kim B.O."/>
            <person name="Kang I.K."/>
            <person name="Jung H.Y."/>
        </authorList>
    </citation>
    <scope>NUCLEOTIDE SEQUENCE [LARGE SCALE GENOMIC DNA]</scope>
    <source>
        <strain evidence="3 4">S7-3-11</strain>
    </source>
</reference>
<dbReference type="NCBIfam" id="TIGR04183">
    <property type="entry name" value="Por_Secre_tail"/>
    <property type="match status" value="1"/>
</dbReference>
<name>A0ABU9M168_9BACT</name>
<proteinExistence type="inferred from homology"/>
<keyword evidence="4" id="KW-1185">Reference proteome</keyword>
<evidence type="ECO:0000256" key="1">
    <source>
        <dbReference type="ARBA" id="ARBA00005445"/>
    </source>
</evidence>
<evidence type="ECO:0000313" key="3">
    <source>
        <dbReference type="EMBL" id="MEL5996777.1"/>
    </source>
</evidence>
<protein>
    <submittedName>
        <fullName evidence="3">Ice-binding family protein</fullName>
    </submittedName>
</protein>
<comment type="similarity">
    <text evidence="1">Belongs to the ice-binding protein family.</text>
</comment>
<dbReference type="Proteomes" id="UP001479606">
    <property type="component" value="Unassembled WGS sequence"/>
</dbReference>
<comment type="caution">
    <text evidence="3">The sequence shown here is derived from an EMBL/GenBank/DDBJ whole genome shotgun (WGS) entry which is preliminary data.</text>
</comment>
<evidence type="ECO:0000256" key="2">
    <source>
        <dbReference type="ARBA" id="ARBA00022729"/>
    </source>
</evidence>
<dbReference type="Pfam" id="PF11999">
    <property type="entry name" value="Ice_binding"/>
    <property type="match status" value="1"/>
</dbReference>
<dbReference type="RefSeq" id="WP_342301406.1">
    <property type="nucleotide sequence ID" value="NZ_JBCEVZ010000096.1"/>
</dbReference>
<dbReference type="EMBL" id="JBCEVZ010000096">
    <property type="protein sequence ID" value="MEL5996777.1"/>
    <property type="molecule type" value="Genomic_DNA"/>
</dbReference>
<gene>
    <name evidence="3" type="ORF">AAFH49_21380</name>
</gene>
<evidence type="ECO:0000313" key="4">
    <source>
        <dbReference type="Proteomes" id="UP001479606"/>
    </source>
</evidence>
<accession>A0ABU9M168</accession>
<dbReference type="InterPro" id="IPR026444">
    <property type="entry name" value="Secre_tail"/>
</dbReference>